<evidence type="ECO:0000256" key="1">
    <source>
        <dbReference type="SAM" id="MobiDB-lite"/>
    </source>
</evidence>
<accession>A0A0E9WUR2</accession>
<sequence>MTMMKNPLISKLSTAMGPTGETLLRTVGVSQLGLTGSSVPPQSHRCTSSTSTGALVKGPVPTTVFRSWPTKGFVFCCQSASLNPIDNLNHGSHWGAGDFLD</sequence>
<name>A0A0E9WUR2_ANGAN</name>
<organism evidence="2">
    <name type="scientific">Anguilla anguilla</name>
    <name type="common">European freshwater eel</name>
    <name type="synonym">Muraena anguilla</name>
    <dbReference type="NCBI Taxonomy" id="7936"/>
    <lineage>
        <taxon>Eukaryota</taxon>
        <taxon>Metazoa</taxon>
        <taxon>Chordata</taxon>
        <taxon>Craniata</taxon>
        <taxon>Vertebrata</taxon>
        <taxon>Euteleostomi</taxon>
        <taxon>Actinopterygii</taxon>
        <taxon>Neopterygii</taxon>
        <taxon>Teleostei</taxon>
        <taxon>Anguilliformes</taxon>
        <taxon>Anguillidae</taxon>
        <taxon>Anguilla</taxon>
    </lineage>
</organism>
<proteinExistence type="predicted"/>
<feature type="compositionally biased region" description="Polar residues" evidence="1">
    <location>
        <begin position="35"/>
        <end position="53"/>
    </location>
</feature>
<dbReference type="EMBL" id="GBXM01014425">
    <property type="protein sequence ID" value="JAH94152.1"/>
    <property type="molecule type" value="Transcribed_RNA"/>
</dbReference>
<feature type="region of interest" description="Disordered" evidence="1">
    <location>
        <begin position="35"/>
        <end position="54"/>
    </location>
</feature>
<dbReference type="AlphaFoldDB" id="A0A0E9WUR2"/>
<reference evidence="2" key="1">
    <citation type="submission" date="2014-11" db="EMBL/GenBank/DDBJ databases">
        <authorList>
            <person name="Amaro Gonzalez C."/>
        </authorList>
    </citation>
    <scope>NUCLEOTIDE SEQUENCE</scope>
</reference>
<reference evidence="2" key="2">
    <citation type="journal article" date="2015" name="Fish Shellfish Immunol.">
        <title>Early steps in the European eel (Anguilla anguilla)-Vibrio vulnificus interaction in the gills: Role of the RtxA13 toxin.</title>
        <authorList>
            <person name="Callol A."/>
            <person name="Pajuelo D."/>
            <person name="Ebbesson L."/>
            <person name="Teles M."/>
            <person name="MacKenzie S."/>
            <person name="Amaro C."/>
        </authorList>
    </citation>
    <scope>NUCLEOTIDE SEQUENCE</scope>
</reference>
<protein>
    <submittedName>
        <fullName evidence="2">Uncharacterized protein</fullName>
    </submittedName>
</protein>
<evidence type="ECO:0000313" key="2">
    <source>
        <dbReference type="EMBL" id="JAH94152.1"/>
    </source>
</evidence>